<keyword evidence="2" id="KW-1185">Reference proteome</keyword>
<evidence type="ECO:0000313" key="3">
    <source>
        <dbReference type="RefSeq" id="XP_019321300.2"/>
    </source>
</evidence>
<organism evidence="2 3">
    <name type="scientific">Panthera pardus</name>
    <name type="common">Leopard</name>
    <name type="synonym">Felis pardus</name>
    <dbReference type="NCBI Taxonomy" id="9691"/>
    <lineage>
        <taxon>Eukaryota</taxon>
        <taxon>Metazoa</taxon>
        <taxon>Chordata</taxon>
        <taxon>Craniata</taxon>
        <taxon>Vertebrata</taxon>
        <taxon>Euteleostomi</taxon>
        <taxon>Mammalia</taxon>
        <taxon>Eutheria</taxon>
        <taxon>Laurasiatheria</taxon>
        <taxon>Carnivora</taxon>
        <taxon>Feliformia</taxon>
        <taxon>Felidae</taxon>
        <taxon>Pantherinae</taxon>
        <taxon>Panthera</taxon>
    </lineage>
</organism>
<gene>
    <name evidence="3" type="primary">LOC109276658</name>
</gene>
<proteinExistence type="predicted"/>
<dbReference type="GeneID" id="109276658"/>
<sequence length="193" mass="20546">MFSTCVLSALQSPPSCLAKPGESPQSPPSPTTSIRTSQPTNQPTKRGKQAWSPAHVPPQVSPLLPSTPSEFSPSQMPASPPPSQRTVPTTACPHPAVPELAEPVRKAPAAEPQGSRPPSRRATAMLMPSFPFGNNQPRVGHFDDPTTDFPEGRDAGCKTTNGTRMPHGVKNFPAPHKSAAVLGFCLGWFPNMW</sequence>
<feature type="compositionally biased region" description="Polar residues" evidence="1">
    <location>
        <begin position="1"/>
        <end position="14"/>
    </location>
</feature>
<accession>A0A9V1GFG8</accession>
<evidence type="ECO:0000313" key="2">
    <source>
        <dbReference type="Proteomes" id="UP001165780"/>
    </source>
</evidence>
<feature type="region of interest" description="Disordered" evidence="1">
    <location>
        <begin position="1"/>
        <end position="123"/>
    </location>
</feature>
<dbReference type="Proteomes" id="UP001165780">
    <property type="component" value="Unplaced"/>
</dbReference>
<dbReference type="KEGG" id="ppad:109276658"/>
<evidence type="ECO:0000256" key="1">
    <source>
        <dbReference type="SAM" id="MobiDB-lite"/>
    </source>
</evidence>
<protein>
    <submittedName>
        <fullName evidence="3">Uncharacterized protein LOC109276658</fullName>
    </submittedName>
</protein>
<reference evidence="3" key="1">
    <citation type="submission" date="2025-08" db="UniProtKB">
        <authorList>
            <consortium name="RefSeq"/>
        </authorList>
    </citation>
    <scope>IDENTIFICATION</scope>
    <source>
        <tissue evidence="3">Whole blood</tissue>
    </source>
</reference>
<name>A0A9V1GFG8_PANPR</name>
<dbReference type="RefSeq" id="XP_019321300.2">
    <property type="nucleotide sequence ID" value="XM_019465755.2"/>
</dbReference>
<dbReference type="AlphaFoldDB" id="A0A9V1GFG8"/>
<feature type="compositionally biased region" description="Low complexity" evidence="1">
    <location>
        <begin position="31"/>
        <end position="40"/>
    </location>
</feature>